<feature type="transmembrane region" description="Helical" evidence="1">
    <location>
        <begin position="132"/>
        <end position="151"/>
    </location>
</feature>
<dbReference type="AlphaFoldDB" id="A0A2M9D898"/>
<feature type="transmembrane region" description="Helical" evidence="1">
    <location>
        <begin position="64"/>
        <end position="84"/>
    </location>
</feature>
<feature type="transmembrane region" description="Helical" evidence="1">
    <location>
        <begin position="354"/>
        <end position="374"/>
    </location>
</feature>
<feature type="transmembrane region" description="Helical" evidence="1">
    <location>
        <begin position="438"/>
        <end position="456"/>
    </location>
</feature>
<dbReference type="Proteomes" id="UP000231742">
    <property type="component" value="Unassembled WGS sequence"/>
</dbReference>
<keyword evidence="1" id="KW-1133">Transmembrane helix</keyword>
<keyword evidence="4" id="KW-1185">Reference proteome</keyword>
<feature type="domain" description="DUF5671" evidence="2">
    <location>
        <begin position="22"/>
        <end position="143"/>
    </location>
</feature>
<organism evidence="3 4">
    <name type="scientific">Salinibacterium amurskyense</name>
    <dbReference type="NCBI Taxonomy" id="205941"/>
    <lineage>
        <taxon>Bacteria</taxon>
        <taxon>Bacillati</taxon>
        <taxon>Actinomycetota</taxon>
        <taxon>Actinomycetes</taxon>
        <taxon>Micrococcales</taxon>
        <taxon>Microbacteriaceae</taxon>
        <taxon>Salinibacterium</taxon>
    </lineage>
</organism>
<dbReference type="OrthoDB" id="4954891at2"/>
<accession>A0A2M9D898</accession>
<feature type="transmembrane region" description="Helical" evidence="1">
    <location>
        <begin position="320"/>
        <end position="342"/>
    </location>
</feature>
<feature type="transmembrane region" description="Helical" evidence="1">
    <location>
        <begin position="394"/>
        <end position="418"/>
    </location>
</feature>
<evidence type="ECO:0000256" key="1">
    <source>
        <dbReference type="SAM" id="Phobius"/>
    </source>
</evidence>
<dbReference type="InterPro" id="IPR043728">
    <property type="entry name" value="DUF5671"/>
</dbReference>
<sequence>MTSTTSSPAAPPAVGGVQTVRRFITYALLAATVIIAASGLSGLLDRLFTLNRIEVSYDNYGLATSLASALVAGPLAALLWWLIWRDGTMARDRASILWPVYLVVMSTAALLVFTIALLSWLADTIRYGWNPAGLAVGIVWALVWGWHYWMWQHPAKGPTRLQGAAPALASLIGLTYGAGGLISALAQLIDAAADAGSRSVVVSDPLWQIVAQSLVWAIGGALLWRWHWVRLGVRNQTFGFSTVLLVFITGIASLAVFAFGLIILLSILLELATGLQQPIASLLDPLGTAIAGAVVGALVFTYHSRIVAERSAGVRAATSLSTAGVSLAFAASGFGVTINALLATSSDPLLAGNIRSLLLAGLSALVVGGVLWWLTWRPREASLPERVATPGRRVFLVIIFGLSALVALITLLVIGFQLFAFLLDGGSGESFIERSRQALGLLTATGLVATYHFMIWRKDRASDVDIEPVHRIGRVTLVSSGTNVELLEAVRAATGARVTVLQRAEPVTREPDVAAVVAALDGVEAAHVLVVAGAKGKVAVIPLVS</sequence>
<comment type="caution">
    <text evidence="3">The sequence shown here is derived from an EMBL/GenBank/DDBJ whole genome shotgun (WGS) entry which is preliminary data.</text>
</comment>
<feature type="transmembrane region" description="Helical" evidence="1">
    <location>
        <begin position="206"/>
        <end position="226"/>
    </location>
</feature>
<evidence type="ECO:0000313" key="3">
    <source>
        <dbReference type="EMBL" id="PJJ81890.1"/>
    </source>
</evidence>
<reference evidence="3 4" key="1">
    <citation type="submission" date="2017-11" db="EMBL/GenBank/DDBJ databases">
        <title>Genomic Encyclopedia of Archaeal and Bacterial Type Strains, Phase II (KMG-II): From Individual Species to Whole Genera.</title>
        <authorList>
            <person name="Goeker M."/>
        </authorList>
    </citation>
    <scope>NUCLEOTIDE SEQUENCE [LARGE SCALE GENOMIC DNA]</scope>
    <source>
        <strain evidence="3 4">DSM 16400</strain>
    </source>
</reference>
<dbReference type="RefSeq" id="WP_100388539.1">
    <property type="nucleotide sequence ID" value="NZ_BMZU01000001.1"/>
</dbReference>
<dbReference type="EMBL" id="PGFH01000001">
    <property type="protein sequence ID" value="PJJ81890.1"/>
    <property type="molecule type" value="Genomic_DNA"/>
</dbReference>
<feature type="transmembrane region" description="Helical" evidence="1">
    <location>
        <begin position="289"/>
        <end position="308"/>
    </location>
</feature>
<feature type="transmembrane region" description="Helical" evidence="1">
    <location>
        <begin position="96"/>
        <end position="120"/>
    </location>
</feature>
<evidence type="ECO:0000259" key="2">
    <source>
        <dbReference type="Pfam" id="PF18920"/>
    </source>
</evidence>
<proteinExistence type="predicted"/>
<keyword evidence="1" id="KW-0472">Membrane</keyword>
<protein>
    <recommendedName>
        <fullName evidence="2">DUF5671 domain-containing protein</fullName>
    </recommendedName>
</protein>
<feature type="transmembrane region" description="Helical" evidence="1">
    <location>
        <begin position="238"/>
        <end position="269"/>
    </location>
</feature>
<feature type="transmembrane region" description="Helical" evidence="1">
    <location>
        <begin position="163"/>
        <end position="186"/>
    </location>
</feature>
<feature type="domain" description="DUF5671" evidence="2">
    <location>
        <begin position="325"/>
        <end position="444"/>
    </location>
</feature>
<name>A0A2M9D898_9MICO</name>
<keyword evidence="1" id="KW-0812">Transmembrane</keyword>
<gene>
    <name evidence="3" type="ORF">CLV85_1074</name>
</gene>
<evidence type="ECO:0000313" key="4">
    <source>
        <dbReference type="Proteomes" id="UP000231742"/>
    </source>
</evidence>
<dbReference type="Pfam" id="PF18920">
    <property type="entry name" value="DUF5671"/>
    <property type="match status" value="2"/>
</dbReference>
<feature type="transmembrane region" description="Helical" evidence="1">
    <location>
        <begin position="23"/>
        <end position="44"/>
    </location>
</feature>